<dbReference type="Pfam" id="PF00005">
    <property type="entry name" value="ABC_tran"/>
    <property type="match status" value="1"/>
</dbReference>
<evidence type="ECO:0000256" key="3">
    <source>
        <dbReference type="ARBA" id="ARBA00022741"/>
    </source>
</evidence>
<evidence type="ECO:0000256" key="4">
    <source>
        <dbReference type="ARBA" id="ARBA00022840"/>
    </source>
</evidence>
<organism evidence="6 7">
    <name type="scientific">Sporosarcina psychrophila</name>
    <name type="common">Bacillus psychrophilus</name>
    <dbReference type="NCBI Taxonomy" id="1476"/>
    <lineage>
        <taxon>Bacteria</taxon>
        <taxon>Bacillati</taxon>
        <taxon>Bacillota</taxon>
        <taxon>Bacilli</taxon>
        <taxon>Bacillales</taxon>
        <taxon>Caryophanaceae</taxon>
        <taxon>Sporosarcina</taxon>
    </lineage>
</organism>
<proteinExistence type="inferred from homology"/>
<sequence>MTNIIEVIRLSKSFGKIKAVNDISFYVEKGALFSFLGTNGAGKSTTISILLTLLQLDSGHVYVNGYTVGKHDQAIRQEIGVVFQESLLDPLLTVKENLAIRGSFYGMPRQERNVAITRVMDIVDIQSISNRPYGKLSGGQQRRVDIARALIHKPNILILDEPTTGLDPESRKNIWATILQLQKETGMTVFLTTHYIEEAANSDYVVVMKKGSIVAKGTPEQLKNNYSTDLLTISTERADELRSLLMLDGLDFDDEKSLFTIRLNHTTEAIPILVKFTSFISSFEVKKSSLDDVFIAINGKVGNPDDRIC</sequence>
<dbReference type="Proteomes" id="UP001549104">
    <property type="component" value="Unassembled WGS sequence"/>
</dbReference>
<dbReference type="SUPFAM" id="SSF52540">
    <property type="entry name" value="P-loop containing nucleoside triphosphate hydrolases"/>
    <property type="match status" value="1"/>
</dbReference>
<dbReference type="RefSeq" id="WP_354312985.1">
    <property type="nucleotide sequence ID" value="NZ_JBEPME010000002.1"/>
</dbReference>
<dbReference type="SMART" id="SM00382">
    <property type="entry name" value="AAA"/>
    <property type="match status" value="1"/>
</dbReference>
<evidence type="ECO:0000256" key="1">
    <source>
        <dbReference type="ARBA" id="ARBA00005417"/>
    </source>
</evidence>
<feature type="domain" description="ABC transporter" evidence="5">
    <location>
        <begin position="5"/>
        <end position="235"/>
    </location>
</feature>
<protein>
    <submittedName>
        <fullName evidence="6">Multidrug/hemolysin transport system ATP-binding protein</fullName>
    </submittedName>
</protein>
<comment type="similarity">
    <text evidence="1">Belongs to the ABC transporter superfamily.</text>
</comment>
<evidence type="ECO:0000256" key="2">
    <source>
        <dbReference type="ARBA" id="ARBA00022448"/>
    </source>
</evidence>
<name>A0ABV2K724_SPOPS</name>
<keyword evidence="7" id="KW-1185">Reference proteome</keyword>
<dbReference type="PANTHER" id="PTHR42711:SF5">
    <property type="entry name" value="ABC TRANSPORTER ATP-BINDING PROTEIN NATA"/>
    <property type="match status" value="1"/>
</dbReference>
<evidence type="ECO:0000313" key="7">
    <source>
        <dbReference type="Proteomes" id="UP001549104"/>
    </source>
</evidence>
<reference evidence="6 7" key="1">
    <citation type="submission" date="2024-06" db="EMBL/GenBank/DDBJ databases">
        <title>Sorghum-associated microbial communities from plants grown in Nebraska, USA.</title>
        <authorList>
            <person name="Schachtman D."/>
        </authorList>
    </citation>
    <scope>NUCLEOTIDE SEQUENCE [LARGE SCALE GENOMIC DNA]</scope>
    <source>
        <strain evidence="6 7">1288</strain>
    </source>
</reference>
<dbReference type="InterPro" id="IPR050763">
    <property type="entry name" value="ABC_transporter_ATP-binding"/>
</dbReference>
<dbReference type="PROSITE" id="PS00211">
    <property type="entry name" value="ABC_TRANSPORTER_1"/>
    <property type="match status" value="1"/>
</dbReference>
<dbReference type="Gene3D" id="3.40.50.300">
    <property type="entry name" value="P-loop containing nucleotide triphosphate hydrolases"/>
    <property type="match status" value="1"/>
</dbReference>
<dbReference type="InterPro" id="IPR027417">
    <property type="entry name" value="P-loop_NTPase"/>
</dbReference>
<dbReference type="InterPro" id="IPR003593">
    <property type="entry name" value="AAA+_ATPase"/>
</dbReference>
<evidence type="ECO:0000313" key="6">
    <source>
        <dbReference type="EMBL" id="MET3656871.1"/>
    </source>
</evidence>
<gene>
    <name evidence="6" type="ORF">ABIC55_001958</name>
</gene>
<dbReference type="InterPro" id="IPR017871">
    <property type="entry name" value="ABC_transporter-like_CS"/>
</dbReference>
<keyword evidence="2" id="KW-0813">Transport</keyword>
<dbReference type="EMBL" id="JBEPME010000002">
    <property type="protein sequence ID" value="MET3656871.1"/>
    <property type="molecule type" value="Genomic_DNA"/>
</dbReference>
<comment type="caution">
    <text evidence="6">The sequence shown here is derived from an EMBL/GenBank/DDBJ whole genome shotgun (WGS) entry which is preliminary data.</text>
</comment>
<dbReference type="GO" id="GO:0005524">
    <property type="term" value="F:ATP binding"/>
    <property type="evidence" value="ECO:0007669"/>
    <property type="project" value="UniProtKB-KW"/>
</dbReference>
<dbReference type="Pfam" id="PF13732">
    <property type="entry name" value="DrrA1-3_C"/>
    <property type="match status" value="1"/>
</dbReference>
<dbReference type="PROSITE" id="PS50893">
    <property type="entry name" value="ABC_TRANSPORTER_2"/>
    <property type="match status" value="1"/>
</dbReference>
<keyword evidence="4 6" id="KW-0067">ATP-binding</keyword>
<keyword evidence="3" id="KW-0547">Nucleotide-binding</keyword>
<dbReference type="InterPro" id="IPR003439">
    <property type="entry name" value="ABC_transporter-like_ATP-bd"/>
</dbReference>
<dbReference type="InterPro" id="IPR025302">
    <property type="entry name" value="DrrA1/2-like_C"/>
</dbReference>
<evidence type="ECO:0000259" key="5">
    <source>
        <dbReference type="PROSITE" id="PS50893"/>
    </source>
</evidence>
<dbReference type="PANTHER" id="PTHR42711">
    <property type="entry name" value="ABC TRANSPORTER ATP-BINDING PROTEIN"/>
    <property type="match status" value="1"/>
</dbReference>
<accession>A0ABV2K724</accession>